<protein>
    <recommendedName>
        <fullName evidence="20">chitin deacetylase</fullName>
        <ecNumber evidence="20">3.5.1.41</ecNumber>
    </recommendedName>
</protein>
<comment type="subcellular location">
    <subcellularLocation>
        <location evidence="3">Cell membrane</location>
        <topology evidence="3">Lipid-anchor</topology>
        <topology evidence="3">GPI-anchor</topology>
    </subcellularLocation>
    <subcellularLocation>
        <location evidence="2">Secreted</location>
        <location evidence="2">Cell wall</location>
    </subcellularLocation>
</comment>
<evidence type="ECO:0000256" key="1">
    <source>
        <dbReference type="ARBA" id="ARBA00001941"/>
    </source>
</evidence>
<keyword evidence="10 23" id="KW-0732">Signal</keyword>
<evidence type="ECO:0000259" key="24">
    <source>
        <dbReference type="PROSITE" id="PS51677"/>
    </source>
</evidence>
<dbReference type="SUPFAM" id="SSF88713">
    <property type="entry name" value="Glycoside hydrolase/deacetylase"/>
    <property type="match status" value="1"/>
</dbReference>
<evidence type="ECO:0000256" key="15">
    <source>
        <dbReference type="ARBA" id="ARBA00023277"/>
    </source>
</evidence>
<evidence type="ECO:0000256" key="11">
    <source>
        <dbReference type="ARBA" id="ARBA00022801"/>
    </source>
</evidence>
<evidence type="ECO:0000256" key="22">
    <source>
        <dbReference type="SAM" id="MobiDB-lite"/>
    </source>
</evidence>
<keyword evidence="7" id="KW-0964">Secreted</keyword>
<evidence type="ECO:0000256" key="4">
    <source>
        <dbReference type="ARBA" id="ARBA00010973"/>
    </source>
</evidence>
<dbReference type="OrthoDB" id="407355at2759"/>
<evidence type="ECO:0000256" key="20">
    <source>
        <dbReference type="ARBA" id="ARBA00024056"/>
    </source>
</evidence>
<dbReference type="PANTHER" id="PTHR10587">
    <property type="entry name" value="GLYCOSYL TRANSFERASE-RELATED"/>
    <property type="match status" value="1"/>
</dbReference>
<keyword evidence="15" id="KW-0119">Carbohydrate metabolism</keyword>
<dbReference type="RefSeq" id="XP_025595480.1">
    <property type="nucleotide sequence ID" value="XM_025744447.1"/>
</dbReference>
<keyword evidence="19" id="KW-0624">Polysaccharide degradation</keyword>
<dbReference type="EC" id="3.5.1.41" evidence="20"/>
<reference evidence="25 26" key="1">
    <citation type="journal article" date="2018" name="Mol. Biol. Evol.">
        <title>Broad Genomic Sampling Reveals a Smut Pathogenic Ancestry of the Fungal Clade Ustilaginomycotina.</title>
        <authorList>
            <person name="Kijpornyongpan T."/>
            <person name="Mondo S.J."/>
            <person name="Barry K."/>
            <person name="Sandor L."/>
            <person name="Lee J."/>
            <person name="Lipzen A."/>
            <person name="Pangilinan J."/>
            <person name="LaButti K."/>
            <person name="Hainaut M."/>
            <person name="Henrissat B."/>
            <person name="Grigoriev I.V."/>
            <person name="Spatafora J.W."/>
            <person name="Aime M.C."/>
        </authorList>
    </citation>
    <scope>NUCLEOTIDE SEQUENCE [LARGE SCALE GENOMIC DNA]</scope>
    <source>
        <strain evidence="25 26">MCA 4186</strain>
    </source>
</reference>
<keyword evidence="16" id="KW-0170">Cobalt</keyword>
<comment type="similarity">
    <text evidence="4">Belongs to the polysaccharide deacetylase family.</text>
</comment>
<evidence type="ECO:0000256" key="3">
    <source>
        <dbReference type="ARBA" id="ARBA00004609"/>
    </source>
</evidence>
<dbReference type="PANTHER" id="PTHR10587:SF133">
    <property type="entry name" value="CHITIN DEACETYLASE 1-RELATED"/>
    <property type="match status" value="1"/>
</dbReference>
<organism evidence="25 26">
    <name type="scientific">Tilletiopsis washingtonensis</name>
    <dbReference type="NCBI Taxonomy" id="58919"/>
    <lineage>
        <taxon>Eukaryota</taxon>
        <taxon>Fungi</taxon>
        <taxon>Dikarya</taxon>
        <taxon>Basidiomycota</taxon>
        <taxon>Ustilaginomycotina</taxon>
        <taxon>Exobasidiomycetes</taxon>
        <taxon>Entylomatales</taxon>
        <taxon>Entylomatales incertae sedis</taxon>
        <taxon>Tilletiopsis</taxon>
    </lineage>
</organism>
<feature type="domain" description="NodB homology" evidence="24">
    <location>
        <begin position="200"/>
        <end position="396"/>
    </location>
</feature>
<dbReference type="AlphaFoldDB" id="A0A316Z100"/>
<keyword evidence="11 25" id="KW-0378">Hydrolase</keyword>
<evidence type="ECO:0000256" key="18">
    <source>
        <dbReference type="ARBA" id="ARBA00023316"/>
    </source>
</evidence>
<keyword evidence="5" id="KW-1003">Cell membrane</keyword>
<keyword evidence="12" id="KW-0146">Chitin degradation</keyword>
<dbReference type="InterPro" id="IPR050248">
    <property type="entry name" value="Polysacc_deacetylase_ArnD"/>
</dbReference>
<gene>
    <name evidence="25" type="ORF">FA09DRAFT_341406</name>
</gene>
<evidence type="ECO:0000256" key="14">
    <source>
        <dbReference type="ARBA" id="ARBA00023180"/>
    </source>
</evidence>
<evidence type="ECO:0000256" key="21">
    <source>
        <dbReference type="ARBA" id="ARBA00048494"/>
    </source>
</evidence>
<evidence type="ECO:0000256" key="2">
    <source>
        <dbReference type="ARBA" id="ARBA00004191"/>
    </source>
</evidence>
<evidence type="ECO:0000256" key="17">
    <source>
        <dbReference type="ARBA" id="ARBA00023288"/>
    </source>
</evidence>
<keyword evidence="6" id="KW-0134">Cell wall</keyword>
<keyword evidence="18" id="KW-0961">Cell wall biogenesis/degradation</keyword>
<evidence type="ECO:0000256" key="5">
    <source>
        <dbReference type="ARBA" id="ARBA00022475"/>
    </source>
</evidence>
<dbReference type="FunFam" id="3.20.20.370:FF:000004">
    <property type="entry name" value="Related to Chitin deacetylase"/>
    <property type="match status" value="1"/>
</dbReference>
<dbReference type="Pfam" id="PF01522">
    <property type="entry name" value="Polysacc_deac_1"/>
    <property type="match status" value="1"/>
</dbReference>
<dbReference type="GO" id="GO:0004099">
    <property type="term" value="F:chitin deacetylase activity"/>
    <property type="evidence" value="ECO:0007669"/>
    <property type="project" value="UniProtKB-EC"/>
</dbReference>
<keyword evidence="9" id="KW-0479">Metal-binding</keyword>
<feature type="compositionally biased region" description="Polar residues" evidence="22">
    <location>
        <begin position="415"/>
        <end position="436"/>
    </location>
</feature>
<dbReference type="GO" id="GO:0098552">
    <property type="term" value="C:side of membrane"/>
    <property type="evidence" value="ECO:0007669"/>
    <property type="project" value="UniProtKB-KW"/>
</dbReference>
<evidence type="ECO:0000256" key="13">
    <source>
        <dbReference type="ARBA" id="ARBA00023136"/>
    </source>
</evidence>
<dbReference type="STRING" id="58919.A0A316Z100"/>
<dbReference type="GO" id="GO:0000272">
    <property type="term" value="P:polysaccharide catabolic process"/>
    <property type="evidence" value="ECO:0007669"/>
    <property type="project" value="UniProtKB-KW"/>
</dbReference>
<keyword evidence="14" id="KW-0325">Glycoprotein</keyword>
<comment type="cofactor">
    <cofactor evidence="1">
        <name>Co(2+)</name>
        <dbReference type="ChEBI" id="CHEBI:48828"/>
    </cofactor>
</comment>
<evidence type="ECO:0000256" key="23">
    <source>
        <dbReference type="SAM" id="SignalP"/>
    </source>
</evidence>
<feature type="region of interest" description="Disordered" evidence="22">
    <location>
        <begin position="25"/>
        <end position="64"/>
    </location>
</feature>
<dbReference type="Gene3D" id="3.20.20.370">
    <property type="entry name" value="Glycoside hydrolase/deacetylase"/>
    <property type="match status" value="1"/>
</dbReference>
<evidence type="ECO:0000256" key="12">
    <source>
        <dbReference type="ARBA" id="ARBA00023024"/>
    </source>
</evidence>
<accession>A0A316Z100</accession>
<keyword evidence="26" id="KW-1185">Reference proteome</keyword>
<sequence>MRFSTGVLLAAAALPLVAAELQPIRRQASSSAASSSTRTRTRTSGSSATGAASSSISGVAPGAITTPPPFTGTLPASISSIVATITAGTDAVTPTYPLPTTFSAGASPTAISNAPALPSTPAPSSYPELDKLPLSSFPGSAEILAAVDLSGVPSDIQPSTDGSCGGSPTNLARAGSSGICWWTCGGCTRDTDVTTCPDVNTWGLSYDDGPSPYTPKLLEYLEANNLKSTFFVVGSRAISRPDMLRYEHMTGHQISVHTWSHPALTTLSNEEIVLELGWTKKVIHDITGVTPNTMRPPYGDIDDRVRAICKAMNLTPIIWTSTGPETNYDTNDWRIGAGQVTAAEVVSVFDGIIANASSLSTGYIVLAHDLYKQSVELATEVILPQALSASPKQNIVPIITCLNQPLGNAYVETNQNATNGQSSPTATLTGSNAVTTGNPASGANGNRSGAAGSLELGTQHLVGAAAVPT</sequence>
<keyword evidence="17" id="KW-0449">Lipoprotein</keyword>
<dbReference type="InterPro" id="IPR011330">
    <property type="entry name" value="Glyco_hydro/deAcase_b/a-brl"/>
</dbReference>
<dbReference type="Proteomes" id="UP000245946">
    <property type="component" value="Unassembled WGS sequence"/>
</dbReference>
<proteinExistence type="inferred from homology"/>
<dbReference type="PROSITE" id="PS51677">
    <property type="entry name" value="NODB"/>
    <property type="match status" value="1"/>
</dbReference>
<comment type="catalytic activity">
    <reaction evidence="21">
        <text>[(1-&gt;4)-N-acetyl-beta-D-glucosaminyl](n) + n H2O = chitosan + n acetate</text>
        <dbReference type="Rhea" id="RHEA:10464"/>
        <dbReference type="Rhea" id="RHEA-COMP:9593"/>
        <dbReference type="Rhea" id="RHEA-COMP:9597"/>
        <dbReference type="ChEBI" id="CHEBI:15377"/>
        <dbReference type="ChEBI" id="CHEBI:17029"/>
        <dbReference type="ChEBI" id="CHEBI:30089"/>
        <dbReference type="ChEBI" id="CHEBI:57704"/>
        <dbReference type="EC" id="3.5.1.41"/>
    </reaction>
    <physiologicalReaction direction="left-to-right" evidence="21">
        <dbReference type="Rhea" id="RHEA:10465"/>
    </physiologicalReaction>
</comment>
<dbReference type="InterPro" id="IPR002509">
    <property type="entry name" value="NODB_dom"/>
</dbReference>
<dbReference type="GO" id="GO:0046872">
    <property type="term" value="F:metal ion binding"/>
    <property type="evidence" value="ECO:0007669"/>
    <property type="project" value="UniProtKB-KW"/>
</dbReference>
<evidence type="ECO:0000256" key="8">
    <source>
        <dbReference type="ARBA" id="ARBA00022622"/>
    </source>
</evidence>
<dbReference type="EMBL" id="KZ819306">
    <property type="protein sequence ID" value="PWN95201.1"/>
    <property type="molecule type" value="Genomic_DNA"/>
</dbReference>
<keyword evidence="13" id="KW-0472">Membrane</keyword>
<evidence type="ECO:0000256" key="19">
    <source>
        <dbReference type="ARBA" id="ARBA00023326"/>
    </source>
</evidence>
<evidence type="ECO:0000256" key="16">
    <source>
        <dbReference type="ARBA" id="ARBA00023285"/>
    </source>
</evidence>
<feature type="compositionally biased region" description="Low complexity" evidence="22">
    <location>
        <begin position="28"/>
        <end position="58"/>
    </location>
</feature>
<keyword evidence="8" id="KW-0336">GPI-anchor</keyword>
<dbReference type="CDD" id="cd10952">
    <property type="entry name" value="CE4_MrCDA_like"/>
    <property type="match status" value="1"/>
</dbReference>
<dbReference type="GeneID" id="37271991"/>
<evidence type="ECO:0000313" key="25">
    <source>
        <dbReference type="EMBL" id="PWN95201.1"/>
    </source>
</evidence>
<evidence type="ECO:0000313" key="26">
    <source>
        <dbReference type="Proteomes" id="UP000245946"/>
    </source>
</evidence>
<dbReference type="GO" id="GO:0009272">
    <property type="term" value="P:fungal-type cell wall biogenesis"/>
    <property type="evidence" value="ECO:0007669"/>
    <property type="project" value="UniProtKB-ARBA"/>
</dbReference>
<feature type="region of interest" description="Disordered" evidence="22">
    <location>
        <begin position="415"/>
        <end position="452"/>
    </location>
</feature>
<name>A0A316Z100_9BASI</name>
<feature type="signal peptide" evidence="23">
    <location>
        <begin position="1"/>
        <end position="19"/>
    </location>
</feature>
<feature type="chain" id="PRO_5016300597" description="chitin deacetylase" evidence="23">
    <location>
        <begin position="20"/>
        <end position="469"/>
    </location>
</feature>
<feature type="compositionally biased region" description="Low complexity" evidence="22">
    <location>
        <begin position="437"/>
        <end position="452"/>
    </location>
</feature>
<evidence type="ECO:0000256" key="7">
    <source>
        <dbReference type="ARBA" id="ARBA00022525"/>
    </source>
</evidence>
<dbReference type="GO" id="GO:0006032">
    <property type="term" value="P:chitin catabolic process"/>
    <property type="evidence" value="ECO:0007669"/>
    <property type="project" value="UniProtKB-KW"/>
</dbReference>
<dbReference type="GO" id="GO:0071555">
    <property type="term" value="P:cell wall organization"/>
    <property type="evidence" value="ECO:0007669"/>
    <property type="project" value="UniProtKB-KW"/>
</dbReference>
<evidence type="ECO:0000256" key="9">
    <source>
        <dbReference type="ARBA" id="ARBA00022723"/>
    </source>
</evidence>
<evidence type="ECO:0000256" key="6">
    <source>
        <dbReference type="ARBA" id="ARBA00022512"/>
    </source>
</evidence>
<evidence type="ECO:0000256" key="10">
    <source>
        <dbReference type="ARBA" id="ARBA00022729"/>
    </source>
</evidence>
<dbReference type="GO" id="GO:0005886">
    <property type="term" value="C:plasma membrane"/>
    <property type="evidence" value="ECO:0007669"/>
    <property type="project" value="UniProtKB-SubCell"/>
</dbReference>